<name>A0A1N7G0A6_9RHOB</name>
<dbReference type="AlphaFoldDB" id="A0A1N7G0A6"/>
<gene>
    <name evidence="2" type="ORF">SAMN05421666_1547</name>
</gene>
<keyword evidence="2" id="KW-0238">DNA-binding</keyword>
<evidence type="ECO:0000313" key="3">
    <source>
        <dbReference type="Proteomes" id="UP000186019"/>
    </source>
</evidence>
<proteinExistence type="predicted"/>
<dbReference type="Proteomes" id="UP000186019">
    <property type="component" value="Unassembled WGS sequence"/>
</dbReference>
<protein>
    <submittedName>
        <fullName evidence="2">Putative DNA-binding domain-containing protein</fullName>
    </submittedName>
</protein>
<dbReference type="RefSeq" id="WP_076532397.1">
    <property type="nucleotide sequence ID" value="NZ_FOAC01000001.1"/>
</dbReference>
<dbReference type="EMBL" id="FTNV01000001">
    <property type="protein sequence ID" value="SIS05999.1"/>
    <property type="molecule type" value="Genomic_DNA"/>
</dbReference>
<dbReference type="InterPro" id="IPR044922">
    <property type="entry name" value="DUF2063_N_sf"/>
</dbReference>
<evidence type="ECO:0000313" key="2">
    <source>
        <dbReference type="EMBL" id="SIS05999.1"/>
    </source>
</evidence>
<evidence type="ECO:0000259" key="1">
    <source>
        <dbReference type="Pfam" id="PF09836"/>
    </source>
</evidence>
<dbReference type="GO" id="GO:0003677">
    <property type="term" value="F:DNA binding"/>
    <property type="evidence" value="ECO:0007669"/>
    <property type="project" value="UniProtKB-KW"/>
</dbReference>
<organism evidence="2 3">
    <name type="scientific">Roseovarius nanhaiticus</name>
    <dbReference type="NCBI Taxonomy" id="573024"/>
    <lineage>
        <taxon>Bacteria</taxon>
        <taxon>Pseudomonadati</taxon>
        <taxon>Pseudomonadota</taxon>
        <taxon>Alphaproteobacteria</taxon>
        <taxon>Rhodobacterales</taxon>
        <taxon>Roseobacteraceae</taxon>
        <taxon>Roseovarius</taxon>
    </lineage>
</organism>
<dbReference type="OrthoDB" id="4146344at2"/>
<dbReference type="Pfam" id="PF09836">
    <property type="entry name" value="DUF2063"/>
    <property type="match status" value="1"/>
</dbReference>
<reference evidence="2 3" key="1">
    <citation type="submission" date="2017-01" db="EMBL/GenBank/DDBJ databases">
        <authorList>
            <person name="Mah S.A."/>
            <person name="Swanson W.J."/>
            <person name="Moy G.W."/>
            <person name="Vacquier V.D."/>
        </authorList>
    </citation>
    <scope>NUCLEOTIDE SEQUENCE [LARGE SCALE GENOMIC DNA]</scope>
    <source>
        <strain evidence="2 3">DSM 29590</strain>
    </source>
</reference>
<keyword evidence="3" id="KW-1185">Reference proteome</keyword>
<feature type="domain" description="Putative DNA-binding" evidence="1">
    <location>
        <begin position="5"/>
        <end position="95"/>
    </location>
</feature>
<accession>A0A1N7G0A6</accession>
<sequence length="253" mass="26884">MSVDQTAFRAALLDPERPTPHGLGDGRGGPAGRRFDVYRNNVASSLIDALELGFPALRELIGPNNFRAVMGVFLRQHPPRAPMIALYGADLPKFLESFAPLAHLGYLPDVARLEQALRECYHAKDAKALDPAKLQAIPPEHLPTCRAELAPALRILRSSWPVHAIWAYNMEPGAPKPGAAAQDVILTRPEFDPIMSVCGPGGAAFVLALAEGATVGAAHETATSEAQDFDLAAVLGILIGGGALTRIIPGDRP</sequence>
<dbReference type="Gene3D" id="1.10.150.690">
    <property type="entry name" value="DUF2063"/>
    <property type="match status" value="1"/>
</dbReference>
<dbReference type="STRING" id="573024.SAMN05216208_0589"/>
<dbReference type="InterPro" id="IPR018640">
    <property type="entry name" value="DUF2063"/>
</dbReference>